<keyword evidence="1" id="KW-0521">NADP</keyword>
<protein>
    <recommendedName>
        <fullName evidence="3">NmrA-like domain-containing protein</fullName>
    </recommendedName>
</protein>
<dbReference type="Gene3D" id="3.40.50.720">
    <property type="entry name" value="NAD(P)-binding Rossmann-like Domain"/>
    <property type="match status" value="1"/>
</dbReference>
<dbReference type="Pfam" id="PF05368">
    <property type="entry name" value="NmrA"/>
    <property type="match status" value="1"/>
</dbReference>
<evidence type="ECO:0000256" key="2">
    <source>
        <dbReference type="ARBA" id="ARBA00023002"/>
    </source>
</evidence>
<dbReference type="CDD" id="cd05259">
    <property type="entry name" value="PCBER_SDR_a"/>
    <property type="match status" value="1"/>
</dbReference>
<comment type="caution">
    <text evidence="4">The sequence shown here is derived from an EMBL/GenBank/DDBJ whole genome shotgun (WGS) entry which is preliminary data.</text>
</comment>
<evidence type="ECO:0000313" key="5">
    <source>
        <dbReference type="Proteomes" id="UP001220324"/>
    </source>
</evidence>
<evidence type="ECO:0000313" key="4">
    <source>
        <dbReference type="EMBL" id="KAJ5540798.1"/>
    </source>
</evidence>
<dbReference type="Proteomes" id="UP001220324">
    <property type="component" value="Unassembled WGS sequence"/>
</dbReference>
<proteinExistence type="predicted"/>
<organism evidence="4 5">
    <name type="scientific">Penicillium frequentans</name>
    <dbReference type="NCBI Taxonomy" id="3151616"/>
    <lineage>
        <taxon>Eukaryota</taxon>
        <taxon>Fungi</taxon>
        <taxon>Dikarya</taxon>
        <taxon>Ascomycota</taxon>
        <taxon>Pezizomycotina</taxon>
        <taxon>Eurotiomycetes</taxon>
        <taxon>Eurotiomycetidae</taxon>
        <taxon>Eurotiales</taxon>
        <taxon>Aspergillaceae</taxon>
        <taxon>Penicillium</taxon>
    </lineage>
</organism>
<gene>
    <name evidence="4" type="ORF">N7494_005874</name>
</gene>
<dbReference type="Gene3D" id="3.90.25.10">
    <property type="entry name" value="UDP-galactose 4-epimerase, domain 1"/>
    <property type="match status" value="1"/>
</dbReference>
<feature type="domain" description="NmrA-like" evidence="3">
    <location>
        <begin position="4"/>
        <end position="236"/>
    </location>
</feature>
<dbReference type="GO" id="GO:0016491">
    <property type="term" value="F:oxidoreductase activity"/>
    <property type="evidence" value="ECO:0007669"/>
    <property type="project" value="UniProtKB-KW"/>
</dbReference>
<name>A0AAD6GFH0_9EURO</name>
<keyword evidence="2" id="KW-0560">Oxidoreductase</keyword>
<evidence type="ECO:0000259" key="3">
    <source>
        <dbReference type="Pfam" id="PF05368"/>
    </source>
</evidence>
<dbReference type="PANTHER" id="PTHR47706">
    <property type="entry name" value="NMRA-LIKE FAMILY PROTEIN"/>
    <property type="match status" value="1"/>
</dbReference>
<dbReference type="AlphaFoldDB" id="A0AAD6GFH0"/>
<dbReference type="InterPro" id="IPR008030">
    <property type="entry name" value="NmrA-like"/>
</dbReference>
<dbReference type="InterPro" id="IPR036291">
    <property type="entry name" value="NAD(P)-bd_dom_sf"/>
</dbReference>
<dbReference type="EMBL" id="JAQIZZ010000005">
    <property type="protein sequence ID" value="KAJ5540798.1"/>
    <property type="molecule type" value="Genomic_DNA"/>
</dbReference>
<dbReference type="InterPro" id="IPR045312">
    <property type="entry name" value="PCBER-like"/>
</dbReference>
<reference evidence="4 5" key="1">
    <citation type="journal article" date="2023" name="IMA Fungus">
        <title>Comparative genomic study of the Penicillium genus elucidates a diverse pangenome and 15 lateral gene transfer events.</title>
        <authorList>
            <person name="Petersen C."/>
            <person name="Sorensen T."/>
            <person name="Nielsen M.R."/>
            <person name="Sondergaard T.E."/>
            <person name="Sorensen J.L."/>
            <person name="Fitzpatrick D.A."/>
            <person name="Frisvad J.C."/>
            <person name="Nielsen K.L."/>
        </authorList>
    </citation>
    <scope>NUCLEOTIDE SEQUENCE [LARGE SCALE GENOMIC DNA]</scope>
    <source>
        <strain evidence="4 5">IBT 35679</strain>
    </source>
</reference>
<sequence>MAIKTVAIAGGSGSLGGPIIESLLSSAFEVTALVRAGKQAAFPAPVKTVTVDYASHESLVLAFQGIDAVISVLSGPGLEYQPAIVDAAIEAGVSRFLPSEFGSNTYVPKMSEIPIFQGKVAFQKSLEKKVAQHTSLSFSLIVHGPLFDFCLAGGLFGDIKNREMTIYDGGDNTFSTTCLADLGSVVVGVLKNPEQTKNRAIFVEGANLTQNKLLSSLEKVTGSAWTRKEGSIADLNAAMMAEMQKEQPNPGAFVPGFLKVAIFGGSAYGSDLNEQTPGLDNDVVGLKAYSEEDLEEKIKSILG</sequence>
<dbReference type="PANTHER" id="PTHR47706:SF1">
    <property type="entry name" value="CIPA-LIKE, PUTATIVE (AFU_ORTHOLOGUE AFUA_1G12460)-RELATED"/>
    <property type="match status" value="1"/>
</dbReference>
<accession>A0AAD6GFH0</accession>
<keyword evidence="5" id="KW-1185">Reference proteome</keyword>
<dbReference type="InterPro" id="IPR051609">
    <property type="entry name" value="NmrA/Isoflavone_reductase-like"/>
</dbReference>
<evidence type="ECO:0000256" key="1">
    <source>
        <dbReference type="ARBA" id="ARBA00022857"/>
    </source>
</evidence>
<dbReference type="SUPFAM" id="SSF51735">
    <property type="entry name" value="NAD(P)-binding Rossmann-fold domains"/>
    <property type="match status" value="1"/>
</dbReference>